<accession>A0ACB9SK82</accession>
<evidence type="ECO:0000313" key="1">
    <source>
        <dbReference type="EMBL" id="KAI4455208.1"/>
    </source>
</evidence>
<evidence type="ECO:0000313" key="2">
    <source>
        <dbReference type="Proteomes" id="UP001056778"/>
    </source>
</evidence>
<dbReference type="Proteomes" id="UP001056778">
    <property type="component" value="Chromosome 9"/>
</dbReference>
<comment type="caution">
    <text evidence="1">The sequence shown here is derived from an EMBL/GenBank/DDBJ whole genome shotgun (WGS) entry which is preliminary data.</text>
</comment>
<dbReference type="EMBL" id="CM043023">
    <property type="protein sequence ID" value="KAI4455208.1"/>
    <property type="molecule type" value="Genomic_DNA"/>
</dbReference>
<protein>
    <submittedName>
        <fullName evidence="1">L1 transposable element-related</fullName>
    </submittedName>
</protein>
<gene>
    <name evidence="1" type="ORF">MML48_9g00002440</name>
</gene>
<name>A0ACB9SK82_HOLOL</name>
<sequence length="171" mass="19634">MVKTEDKEVSQLRNQVNTLQAELDELQQYSRKNSLRIYGCKDNPSEVTDDIIKSLCSDKLGISLQKSDIDCSRRLRRKENGDRPIIVRFTSRNIKNLIFKHKAKLKGTKIVLKEDLTMRRTALYKQACNSFGYKRVWTNDCNIYVKSGGHISKIMTTADLESLRAKSGTDT</sequence>
<organism evidence="1 2">
    <name type="scientific">Holotrichia oblita</name>
    <name type="common">Chafer beetle</name>
    <dbReference type="NCBI Taxonomy" id="644536"/>
    <lineage>
        <taxon>Eukaryota</taxon>
        <taxon>Metazoa</taxon>
        <taxon>Ecdysozoa</taxon>
        <taxon>Arthropoda</taxon>
        <taxon>Hexapoda</taxon>
        <taxon>Insecta</taxon>
        <taxon>Pterygota</taxon>
        <taxon>Neoptera</taxon>
        <taxon>Endopterygota</taxon>
        <taxon>Coleoptera</taxon>
        <taxon>Polyphaga</taxon>
        <taxon>Scarabaeiformia</taxon>
        <taxon>Scarabaeidae</taxon>
        <taxon>Melolonthinae</taxon>
        <taxon>Holotrichia</taxon>
    </lineage>
</organism>
<reference evidence="1" key="1">
    <citation type="submission" date="2022-04" db="EMBL/GenBank/DDBJ databases">
        <title>Chromosome-scale genome assembly of Holotrichia oblita Faldermann.</title>
        <authorList>
            <person name="Rongchong L."/>
        </authorList>
    </citation>
    <scope>NUCLEOTIDE SEQUENCE</scope>
    <source>
        <strain evidence="1">81SQS9</strain>
    </source>
</reference>
<proteinExistence type="predicted"/>
<keyword evidence="2" id="KW-1185">Reference proteome</keyword>